<name>A0A8T3YIR7_9ARCH</name>
<dbReference type="EMBL" id="JACQPB010000034">
    <property type="protein sequence ID" value="MBI4210424.1"/>
    <property type="molecule type" value="Genomic_DNA"/>
</dbReference>
<dbReference type="CDD" id="cd02976">
    <property type="entry name" value="NrdH"/>
    <property type="match status" value="1"/>
</dbReference>
<reference evidence="2" key="1">
    <citation type="submission" date="2020-07" db="EMBL/GenBank/DDBJ databases">
        <title>Huge and variable diversity of episymbiotic CPR bacteria and DPANN archaea in groundwater ecosystems.</title>
        <authorList>
            <person name="He C.Y."/>
            <person name="Keren R."/>
            <person name="Whittaker M."/>
            <person name="Farag I.F."/>
            <person name="Doudna J."/>
            <person name="Cate J.H.D."/>
            <person name="Banfield J.F."/>
        </authorList>
    </citation>
    <scope>NUCLEOTIDE SEQUENCE</scope>
    <source>
        <strain evidence="2">NC_groundwater_1296_Ag_S-0.2um_52_80</strain>
    </source>
</reference>
<evidence type="ECO:0000313" key="2">
    <source>
        <dbReference type="EMBL" id="MBI4210424.1"/>
    </source>
</evidence>
<dbReference type="SUPFAM" id="SSF52833">
    <property type="entry name" value="Thioredoxin-like"/>
    <property type="match status" value="1"/>
</dbReference>
<dbReference type="InterPro" id="IPR051548">
    <property type="entry name" value="Grx-like_ET"/>
</dbReference>
<proteinExistence type="predicted"/>
<evidence type="ECO:0000313" key="3">
    <source>
        <dbReference type="Proteomes" id="UP000732298"/>
    </source>
</evidence>
<feature type="domain" description="GST N-terminal" evidence="1">
    <location>
        <begin position="2"/>
        <end position="78"/>
    </location>
</feature>
<dbReference type="PANTHER" id="PTHR34386">
    <property type="entry name" value="GLUTAREDOXIN"/>
    <property type="match status" value="1"/>
</dbReference>
<dbReference type="InterPro" id="IPR011911">
    <property type="entry name" value="GlrX_YruB"/>
</dbReference>
<dbReference type="Pfam" id="PF00462">
    <property type="entry name" value="Glutaredoxin"/>
    <property type="match status" value="1"/>
</dbReference>
<dbReference type="Gene3D" id="3.40.30.10">
    <property type="entry name" value="Glutaredoxin"/>
    <property type="match status" value="1"/>
</dbReference>
<evidence type="ECO:0000259" key="1">
    <source>
        <dbReference type="PROSITE" id="PS50404"/>
    </source>
</evidence>
<dbReference type="PANTHER" id="PTHR34386:SF1">
    <property type="entry name" value="GLUTAREDOXIN-LIKE PROTEIN NRDH"/>
    <property type="match status" value="1"/>
</dbReference>
<organism evidence="2 3">
    <name type="scientific">Candidatus Iainarchaeum sp</name>
    <dbReference type="NCBI Taxonomy" id="3101447"/>
    <lineage>
        <taxon>Archaea</taxon>
        <taxon>Candidatus Iainarchaeota</taxon>
        <taxon>Candidatus Iainarchaeia</taxon>
        <taxon>Candidatus Iainarchaeales</taxon>
        <taxon>Candidatus Iainarchaeaceae</taxon>
        <taxon>Candidatus Iainarchaeum</taxon>
    </lineage>
</organism>
<dbReference type="NCBIfam" id="TIGR02196">
    <property type="entry name" value="GlrX_YruB"/>
    <property type="match status" value="1"/>
</dbReference>
<dbReference type="AlphaFoldDB" id="A0A8T3YIR7"/>
<dbReference type="GO" id="GO:0009055">
    <property type="term" value="F:electron transfer activity"/>
    <property type="evidence" value="ECO:0007669"/>
    <property type="project" value="TreeGrafter"/>
</dbReference>
<gene>
    <name evidence="2" type="ORF">HY544_02880</name>
</gene>
<comment type="caution">
    <text evidence="2">The sequence shown here is derived from an EMBL/GenBank/DDBJ whole genome shotgun (WGS) entry which is preliminary data.</text>
</comment>
<dbReference type="Proteomes" id="UP000732298">
    <property type="component" value="Unassembled WGS sequence"/>
</dbReference>
<dbReference type="InterPro" id="IPR004045">
    <property type="entry name" value="Glutathione_S-Trfase_N"/>
</dbReference>
<dbReference type="GO" id="GO:0045454">
    <property type="term" value="P:cell redox homeostasis"/>
    <property type="evidence" value="ECO:0007669"/>
    <property type="project" value="TreeGrafter"/>
</dbReference>
<dbReference type="PROSITE" id="PS51354">
    <property type="entry name" value="GLUTAREDOXIN_2"/>
    <property type="match status" value="1"/>
</dbReference>
<accession>A0A8T3YIR7</accession>
<protein>
    <submittedName>
        <fullName evidence="2">Glutaredoxin family protein</fullName>
    </submittedName>
</protein>
<sequence>MASVTIYSTPSCVYCRMAKKFFEENNVKYTEYNVADDYEKAEEMIKKSGQQGVPVIDIDGKVIVGFDKAAIKEALKIS</sequence>
<dbReference type="PROSITE" id="PS50404">
    <property type="entry name" value="GST_NTER"/>
    <property type="match status" value="1"/>
</dbReference>
<dbReference type="InterPro" id="IPR002109">
    <property type="entry name" value="Glutaredoxin"/>
</dbReference>
<dbReference type="InterPro" id="IPR036249">
    <property type="entry name" value="Thioredoxin-like_sf"/>
</dbReference>